<comment type="function">
    <text evidence="8">Catalytic subunit of a heterodimeric structure-specific endonuclease that resolves DNA secondary structures generated during DNA repair and recombination. Has endonuclease activity towards branched DNA substrates, introducing single-strand cuts in duplex DNA close to junctions with ss-DNA.</text>
</comment>
<evidence type="ECO:0000259" key="10">
    <source>
        <dbReference type="PROSITE" id="PS50164"/>
    </source>
</evidence>
<comment type="subunit">
    <text evidence="8">Forms a heterodimer with a member of the SLX4 family.</text>
</comment>
<evidence type="ECO:0000256" key="1">
    <source>
        <dbReference type="ARBA" id="ARBA00022722"/>
    </source>
</evidence>
<dbReference type="InterPro" id="IPR013083">
    <property type="entry name" value="Znf_RING/FYVE/PHD"/>
</dbReference>
<dbReference type="GO" id="GO:0017108">
    <property type="term" value="F:5'-flap endonuclease activity"/>
    <property type="evidence" value="ECO:0007669"/>
    <property type="project" value="InterPro"/>
</dbReference>
<comment type="caution">
    <text evidence="11">The sequence shown here is derived from an EMBL/GenBank/DDBJ whole genome shotgun (WGS) entry which is preliminary data.</text>
</comment>
<dbReference type="EC" id="3.1.-.-" evidence="8"/>
<dbReference type="Pfam" id="PF21202">
    <property type="entry name" value="SLX1_C"/>
    <property type="match status" value="1"/>
</dbReference>
<dbReference type="InterPro" id="IPR048749">
    <property type="entry name" value="SLX1_C"/>
</dbReference>
<reference evidence="11 12" key="1">
    <citation type="journal article" date="2015" name="Genome Biol. Evol.">
        <title>Comparative Genomics of a Bacterivorous Green Alga Reveals Evolutionary Causalities and Consequences of Phago-Mixotrophic Mode of Nutrition.</title>
        <authorList>
            <person name="Burns J.A."/>
            <person name="Paasch A."/>
            <person name="Narechania A."/>
            <person name="Kim E."/>
        </authorList>
    </citation>
    <scope>NUCLEOTIDE SEQUENCE [LARGE SCALE GENOMIC DNA]</scope>
    <source>
        <strain evidence="11 12">PLY_AMNH</strain>
    </source>
</reference>
<keyword evidence="6 8" id="KW-0234">DNA repair</keyword>
<dbReference type="GO" id="GO:0000724">
    <property type="term" value="P:double-strand break repair via homologous recombination"/>
    <property type="evidence" value="ECO:0007669"/>
    <property type="project" value="TreeGrafter"/>
</dbReference>
<comment type="cofactor">
    <cofactor evidence="8">
        <name>a divalent metal cation</name>
        <dbReference type="ChEBI" id="CHEBI:60240"/>
    </cofactor>
</comment>
<dbReference type="InterPro" id="IPR035901">
    <property type="entry name" value="GIY-YIG_endonuc_sf"/>
</dbReference>
<evidence type="ECO:0000313" key="12">
    <source>
        <dbReference type="Proteomes" id="UP001190700"/>
    </source>
</evidence>
<comment type="caution">
    <text evidence="8">Lacks conserved residue(s) required for the propagation of feature annotation.</text>
</comment>
<dbReference type="InterPro" id="IPR027520">
    <property type="entry name" value="Slx1"/>
</dbReference>
<sequence length="435" mass="47860">MLISINPTKRGRTYIGFTVNPERRIRQHNGEIANGAKQTQRLRPCEMVCLVHGFPTQVQALQFEWAWQNPKTSRAVREVARRLKISDRSYNVKHKVRLLFEMLRLPTWCRMPLSIRFLSSKYASLQESCPRLASHNVVDTGSLAALREVYTLGEEEEDDAVAENFTCKDGGESDNDSYNTATSREGRSRGVCSVCGGSISNRYLMCECSARSHVLCLAQHFLTGEEAPVYQLLPNDGSCPSCLEPRSWGDLLASTATARARGAPQRDIMTTIEEKNADSGAMTSCDRERARVENWACDPLEFDESPPIVFNNAGRCEDGREGGRPIAKDLQGVLLDIDLDDAAALTTNDELQQPLNFDGEGGAVADSPETLSGTTSPYLGFRPKAVLDDEGVDESSDAQSALLRTSPPDLPRSPLGCLHNKGGEGQIDMQVICID</sequence>
<comment type="subcellular location">
    <subcellularLocation>
        <location evidence="8">Nucleus</location>
    </subcellularLocation>
</comment>
<dbReference type="AlphaFoldDB" id="A0AAE0FXJ9"/>
<keyword evidence="1 8" id="KW-0540">Nuclease</keyword>
<organism evidence="11 12">
    <name type="scientific">Cymbomonas tetramitiformis</name>
    <dbReference type="NCBI Taxonomy" id="36881"/>
    <lineage>
        <taxon>Eukaryota</taxon>
        <taxon>Viridiplantae</taxon>
        <taxon>Chlorophyta</taxon>
        <taxon>Pyramimonadophyceae</taxon>
        <taxon>Pyramimonadales</taxon>
        <taxon>Pyramimonadaceae</taxon>
        <taxon>Cymbomonas</taxon>
    </lineage>
</organism>
<dbReference type="PROSITE" id="PS50164">
    <property type="entry name" value="GIY_YIG"/>
    <property type="match status" value="1"/>
</dbReference>
<dbReference type="HAMAP" id="MF_03100">
    <property type="entry name" value="Endonuc_su_Slx1"/>
    <property type="match status" value="1"/>
</dbReference>
<keyword evidence="7 8" id="KW-0539">Nucleus</keyword>
<evidence type="ECO:0000256" key="2">
    <source>
        <dbReference type="ARBA" id="ARBA00022759"/>
    </source>
</evidence>
<dbReference type="Pfam" id="PF01541">
    <property type="entry name" value="GIY-YIG"/>
    <property type="match status" value="1"/>
</dbReference>
<protein>
    <recommendedName>
        <fullName evidence="8">Structure-specific endonuclease subunit SLX1 homolog</fullName>
        <ecNumber evidence="8">3.1.-.-</ecNumber>
    </recommendedName>
</protein>
<dbReference type="GO" id="GO:0008821">
    <property type="term" value="F:crossover junction DNA endonuclease activity"/>
    <property type="evidence" value="ECO:0007669"/>
    <property type="project" value="TreeGrafter"/>
</dbReference>
<keyword evidence="2 8" id="KW-0255">Endonuclease</keyword>
<feature type="domain" description="GIY-YIG" evidence="10">
    <location>
        <begin position="1"/>
        <end position="79"/>
    </location>
</feature>
<keyword evidence="5 8" id="KW-0233">DNA recombination</keyword>
<accession>A0AAE0FXJ9</accession>
<comment type="similarity">
    <text evidence="8">Belongs to the SLX1 family.</text>
</comment>
<dbReference type="Gene3D" id="3.30.40.10">
    <property type="entry name" value="Zinc/RING finger domain, C3HC4 (zinc finger)"/>
    <property type="match status" value="1"/>
</dbReference>
<dbReference type="PANTHER" id="PTHR20208">
    <property type="entry name" value="STRUCTURE-SPECIFIC ENDONUCLEASE SUBUNIT SLX1"/>
    <property type="match status" value="1"/>
</dbReference>
<feature type="region of interest" description="Disordered" evidence="9">
    <location>
        <begin position="357"/>
        <end position="413"/>
    </location>
</feature>
<evidence type="ECO:0000256" key="6">
    <source>
        <dbReference type="ARBA" id="ARBA00023204"/>
    </source>
</evidence>
<proteinExistence type="inferred from homology"/>
<evidence type="ECO:0000313" key="11">
    <source>
        <dbReference type="EMBL" id="KAK3267420.1"/>
    </source>
</evidence>
<keyword evidence="4 8" id="KW-0378">Hydrolase</keyword>
<keyword evidence="12" id="KW-1185">Reference proteome</keyword>
<gene>
    <name evidence="11" type="ORF">CYMTET_24021</name>
</gene>
<dbReference type="InterPro" id="IPR000305">
    <property type="entry name" value="GIY-YIG_endonuc"/>
</dbReference>
<name>A0AAE0FXJ9_9CHLO</name>
<dbReference type="Gene3D" id="3.40.1440.10">
    <property type="entry name" value="GIY-YIG endonuclease"/>
    <property type="match status" value="1"/>
</dbReference>
<evidence type="ECO:0000256" key="9">
    <source>
        <dbReference type="SAM" id="MobiDB-lite"/>
    </source>
</evidence>
<dbReference type="PANTHER" id="PTHR20208:SF10">
    <property type="entry name" value="STRUCTURE-SPECIFIC ENDONUCLEASE SUBUNIT SLX1"/>
    <property type="match status" value="1"/>
</dbReference>
<evidence type="ECO:0000256" key="4">
    <source>
        <dbReference type="ARBA" id="ARBA00022801"/>
    </source>
</evidence>
<dbReference type="EMBL" id="LGRX02012420">
    <property type="protein sequence ID" value="KAK3267420.1"/>
    <property type="molecule type" value="Genomic_DNA"/>
</dbReference>
<dbReference type="Proteomes" id="UP001190700">
    <property type="component" value="Unassembled WGS sequence"/>
</dbReference>
<dbReference type="InterPro" id="IPR050381">
    <property type="entry name" value="SLX1_endonuclease"/>
</dbReference>
<evidence type="ECO:0000256" key="3">
    <source>
        <dbReference type="ARBA" id="ARBA00022763"/>
    </source>
</evidence>
<dbReference type="CDD" id="cd10455">
    <property type="entry name" value="GIY-YIG_SLX1"/>
    <property type="match status" value="1"/>
</dbReference>
<keyword evidence="3 8" id="KW-0227">DNA damage</keyword>
<dbReference type="GO" id="GO:0033557">
    <property type="term" value="C:Slx1-Slx4 complex"/>
    <property type="evidence" value="ECO:0007669"/>
    <property type="project" value="UniProtKB-UniRule"/>
</dbReference>
<evidence type="ECO:0000256" key="8">
    <source>
        <dbReference type="HAMAP-Rule" id="MF_03100"/>
    </source>
</evidence>
<evidence type="ECO:0000256" key="7">
    <source>
        <dbReference type="ARBA" id="ARBA00023242"/>
    </source>
</evidence>
<evidence type="ECO:0000256" key="5">
    <source>
        <dbReference type="ARBA" id="ARBA00023172"/>
    </source>
</evidence>